<dbReference type="EMBL" id="JAHIBW010000031">
    <property type="protein sequence ID" value="KAG7295321.1"/>
    <property type="molecule type" value="Genomic_DNA"/>
</dbReference>
<dbReference type="Proteomes" id="UP000823941">
    <property type="component" value="Chromosome 31"/>
</dbReference>
<dbReference type="SUPFAM" id="SSF50969">
    <property type="entry name" value="YVTN repeat-like/Quinoprotein amine dehydrogenase"/>
    <property type="match status" value="1"/>
</dbReference>
<evidence type="ECO:0000313" key="2">
    <source>
        <dbReference type="EMBL" id="KAG7295321.1"/>
    </source>
</evidence>
<protein>
    <submittedName>
        <fullName evidence="2">Uncharacterized protein</fullName>
    </submittedName>
</protein>
<reference evidence="2 3" key="1">
    <citation type="submission" date="2021-06" db="EMBL/GenBank/DDBJ databases">
        <title>A haploid diamondback moth (Plutella xylostella L.) genome assembly resolves 31 chromosomes and identifies a diamide resistance mutation.</title>
        <authorList>
            <person name="Ward C.M."/>
            <person name="Perry K.D."/>
            <person name="Baker G."/>
            <person name="Powis K."/>
            <person name="Heckel D.G."/>
            <person name="Baxter S.W."/>
        </authorList>
    </citation>
    <scope>NUCLEOTIDE SEQUENCE [LARGE SCALE GENOMIC DNA]</scope>
    <source>
        <strain evidence="2 3">LV</strain>
        <tissue evidence="2">Single pupa</tissue>
    </source>
</reference>
<accession>A0ABQ7PQS7</accession>
<dbReference type="InterPro" id="IPR011044">
    <property type="entry name" value="Quino_amine_DH_bsu"/>
</dbReference>
<name>A0ABQ7PQS7_PLUXY</name>
<gene>
    <name evidence="2" type="ORF">JYU34_022328</name>
</gene>
<keyword evidence="1" id="KW-0732">Signal</keyword>
<dbReference type="Gene3D" id="2.130.10.10">
    <property type="entry name" value="YVTN repeat-like/Quinoprotein amine dehydrogenase"/>
    <property type="match status" value="1"/>
</dbReference>
<organism evidence="2 3">
    <name type="scientific">Plutella xylostella</name>
    <name type="common">Diamondback moth</name>
    <name type="synonym">Plutella maculipennis</name>
    <dbReference type="NCBI Taxonomy" id="51655"/>
    <lineage>
        <taxon>Eukaryota</taxon>
        <taxon>Metazoa</taxon>
        <taxon>Ecdysozoa</taxon>
        <taxon>Arthropoda</taxon>
        <taxon>Hexapoda</taxon>
        <taxon>Insecta</taxon>
        <taxon>Pterygota</taxon>
        <taxon>Neoptera</taxon>
        <taxon>Endopterygota</taxon>
        <taxon>Lepidoptera</taxon>
        <taxon>Glossata</taxon>
        <taxon>Ditrysia</taxon>
        <taxon>Yponomeutoidea</taxon>
        <taxon>Plutellidae</taxon>
        <taxon>Plutella</taxon>
    </lineage>
</organism>
<evidence type="ECO:0000313" key="3">
    <source>
        <dbReference type="Proteomes" id="UP000823941"/>
    </source>
</evidence>
<dbReference type="InterPro" id="IPR015943">
    <property type="entry name" value="WD40/YVTN_repeat-like_dom_sf"/>
</dbReference>
<proteinExistence type="predicted"/>
<sequence>MLPLLMLTLVATTTAISEDCVYRFDNKLYTRTALLTIKGLPSNLAHNPATNDLFFTLIDLDSLTDDEVQTKMDQYVLHNNVPTKIDGVHGQAVAIDKRRNIVYLATDNGLHTLNETYQPTFLSLKDEDIIQLNKHMIKDELYAVLYPDNEVIVLDIKRNEKRPVKNVPCTYIMAVDMEDNVYYECDSKYLKVLLKGFQEPIEFAGIAKDTARAITVDRQNRVILATNDGLYQLKPDRVIPKKLMDLEYWPSGIEFDGDDMYVSTTGVIYKYSNKDCKTNGSKY</sequence>
<feature type="signal peptide" evidence="1">
    <location>
        <begin position="1"/>
        <end position="15"/>
    </location>
</feature>
<feature type="chain" id="PRO_5045397281" evidence="1">
    <location>
        <begin position="16"/>
        <end position="283"/>
    </location>
</feature>
<comment type="caution">
    <text evidence="2">The sequence shown here is derived from an EMBL/GenBank/DDBJ whole genome shotgun (WGS) entry which is preliminary data.</text>
</comment>
<keyword evidence="3" id="KW-1185">Reference proteome</keyword>
<evidence type="ECO:0000256" key="1">
    <source>
        <dbReference type="SAM" id="SignalP"/>
    </source>
</evidence>